<dbReference type="InterPro" id="IPR000031">
    <property type="entry name" value="PurE_dom"/>
</dbReference>
<evidence type="ECO:0000256" key="4">
    <source>
        <dbReference type="PIRNR" id="PIRNR001338"/>
    </source>
</evidence>
<dbReference type="EMBL" id="CVLB01000001">
    <property type="protein sequence ID" value="CRF34126.1"/>
    <property type="molecule type" value="Genomic_DNA"/>
</dbReference>
<feature type="domain" description="PurE" evidence="6">
    <location>
        <begin position="1"/>
        <end position="150"/>
    </location>
</feature>
<dbReference type="Gene3D" id="3.40.50.1970">
    <property type="match status" value="1"/>
</dbReference>
<comment type="pathway">
    <text evidence="3 4">Purine metabolism; IMP biosynthesis via de novo pathway; 5-amino-1-(5-phospho-D-ribosyl)imidazole-4-carboxylate from 5-amino-1-(5-phospho-D-ribosyl)imidazole (N5-CAIR route): step 2/2.</text>
</comment>
<evidence type="ECO:0000256" key="3">
    <source>
        <dbReference type="HAMAP-Rule" id="MF_01929"/>
    </source>
</evidence>
<dbReference type="Proteomes" id="UP000043763">
    <property type="component" value="Unassembled WGS sequence"/>
</dbReference>
<gene>
    <name evidence="3" type="primary">purE</name>
    <name evidence="7" type="ORF">BRSU_1893</name>
</gene>
<dbReference type="InterPro" id="IPR024694">
    <property type="entry name" value="PurE_prokaryotes"/>
</dbReference>
<evidence type="ECO:0000313" key="7">
    <source>
        <dbReference type="EMBL" id="CRF34126.1"/>
    </source>
</evidence>
<dbReference type="NCBIfam" id="TIGR01162">
    <property type="entry name" value="purE"/>
    <property type="match status" value="1"/>
</dbReference>
<dbReference type="PIRSF" id="PIRSF001338">
    <property type="entry name" value="AIR_carboxylase"/>
    <property type="match status" value="1"/>
</dbReference>
<dbReference type="UniPathway" id="UPA00074">
    <property type="reaction ID" value="UER00943"/>
</dbReference>
<evidence type="ECO:0000256" key="2">
    <source>
        <dbReference type="ARBA" id="ARBA00023235"/>
    </source>
</evidence>
<evidence type="ECO:0000256" key="5">
    <source>
        <dbReference type="PIRSR" id="PIRSR001338-1"/>
    </source>
</evidence>
<comment type="function">
    <text evidence="3 4">Catalyzes the conversion of N5-carboxyaminoimidazole ribonucleotide (N5-CAIR) to 4-carboxy-5-aminoimidazole ribonucleotide (CAIR).</text>
</comment>
<sequence>MKVAIIFGSRSDTDKMKGAASCLKEFGIEYKAFVLSAHRVPEHLEKTIKHIEENNYEVIIAGAGLAAHLPGVIASKTILPIIGVPISASNLDGMDALLSIVQMPKPITVATVGINNSYNAGMLAVEMLALKYSDIKNKLIEFRKKMKEDFIADNEKPIEFDI</sequence>
<dbReference type="InterPro" id="IPR033747">
    <property type="entry name" value="PurE_ClassI"/>
</dbReference>
<evidence type="ECO:0000259" key="6">
    <source>
        <dbReference type="SMART" id="SM01001"/>
    </source>
</evidence>
<name>A0A0G4K894_9SPIR</name>
<feature type="binding site" evidence="3 5">
    <location>
        <position position="39"/>
    </location>
    <ligand>
        <name>substrate</name>
    </ligand>
</feature>
<dbReference type="Pfam" id="PF00731">
    <property type="entry name" value="AIRC"/>
    <property type="match status" value="1"/>
</dbReference>
<comment type="catalytic activity">
    <reaction evidence="3 4">
        <text>5-carboxyamino-1-(5-phospho-D-ribosyl)imidazole + H(+) = 5-amino-1-(5-phospho-D-ribosyl)imidazole-4-carboxylate</text>
        <dbReference type="Rhea" id="RHEA:13193"/>
        <dbReference type="ChEBI" id="CHEBI:15378"/>
        <dbReference type="ChEBI" id="CHEBI:58730"/>
        <dbReference type="ChEBI" id="CHEBI:77657"/>
        <dbReference type="EC" id="5.4.99.18"/>
    </reaction>
</comment>
<keyword evidence="8" id="KW-1185">Reference proteome</keyword>
<dbReference type="OrthoDB" id="9791908at2"/>
<keyword evidence="2 3" id="KW-0413">Isomerase</keyword>
<comment type="similarity">
    <text evidence="3">Belongs to the AIR carboxylase family. Class I subfamily.</text>
</comment>
<feature type="binding site" evidence="3 5">
    <location>
        <position position="12"/>
    </location>
    <ligand>
        <name>substrate</name>
    </ligand>
</feature>
<protein>
    <recommendedName>
        <fullName evidence="3 4">N5-carboxyaminoimidazole ribonucleotide mutase</fullName>
        <shortName evidence="3 4">N5-CAIR mutase</shortName>
        <ecNumber evidence="3 4">5.4.99.18</ecNumber>
    </recommendedName>
    <alternativeName>
        <fullName evidence="3">5-(carboxyamino)imidazole ribonucleotide mutase</fullName>
    </alternativeName>
</protein>
<feature type="binding site" evidence="3 5">
    <location>
        <position position="9"/>
    </location>
    <ligand>
        <name>substrate</name>
    </ligand>
</feature>
<evidence type="ECO:0000256" key="1">
    <source>
        <dbReference type="ARBA" id="ARBA00022755"/>
    </source>
</evidence>
<dbReference type="PANTHER" id="PTHR23046:SF2">
    <property type="entry name" value="PHOSPHORIBOSYLAMINOIMIDAZOLE CARBOXYLASE"/>
    <property type="match status" value="1"/>
</dbReference>
<dbReference type="RefSeq" id="WP_048595051.1">
    <property type="nucleotide sequence ID" value="NZ_CVLB01000001.1"/>
</dbReference>
<organism evidence="7 8">
    <name type="scientific">Brachyspira suanatina</name>
    <dbReference type="NCBI Taxonomy" id="381802"/>
    <lineage>
        <taxon>Bacteria</taxon>
        <taxon>Pseudomonadati</taxon>
        <taxon>Spirochaetota</taxon>
        <taxon>Spirochaetia</taxon>
        <taxon>Brachyspirales</taxon>
        <taxon>Brachyspiraceae</taxon>
        <taxon>Brachyspira</taxon>
    </lineage>
</organism>
<accession>A0A0G4K894</accession>
<keyword evidence="1 3" id="KW-0658">Purine biosynthesis</keyword>
<dbReference type="HAMAP" id="MF_01929">
    <property type="entry name" value="PurE_classI"/>
    <property type="match status" value="1"/>
</dbReference>
<dbReference type="GO" id="GO:0034023">
    <property type="term" value="F:5-(carboxyamino)imidazole ribonucleotide mutase activity"/>
    <property type="evidence" value="ECO:0007669"/>
    <property type="project" value="UniProtKB-UniRule"/>
</dbReference>
<dbReference type="SUPFAM" id="SSF52255">
    <property type="entry name" value="N5-CAIR mutase (phosphoribosylaminoimidazole carboxylase, PurE)"/>
    <property type="match status" value="1"/>
</dbReference>
<dbReference type="PANTHER" id="PTHR23046">
    <property type="entry name" value="PHOSPHORIBOSYLAMINOIMIDAZOLE CARBOXYLASE CATALYTIC SUBUNIT"/>
    <property type="match status" value="1"/>
</dbReference>
<dbReference type="EC" id="5.4.99.18" evidence="3 4"/>
<dbReference type="GO" id="GO:0006189">
    <property type="term" value="P:'de novo' IMP biosynthetic process"/>
    <property type="evidence" value="ECO:0007669"/>
    <property type="project" value="UniProtKB-UniRule"/>
</dbReference>
<evidence type="ECO:0000313" key="8">
    <source>
        <dbReference type="Proteomes" id="UP000043763"/>
    </source>
</evidence>
<dbReference type="AlphaFoldDB" id="A0A0G4K894"/>
<proteinExistence type="inferred from homology"/>
<dbReference type="SMART" id="SM01001">
    <property type="entry name" value="AIRC"/>
    <property type="match status" value="1"/>
</dbReference>
<reference evidence="8" key="1">
    <citation type="submission" date="2015-04" db="EMBL/GenBank/DDBJ databases">
        <authorList>
            <person name="Mushtaq Mamoona"/>
        </authorList>
    </citation>
    <scope>NUCLEOTIDE SEQUENCE [LARGE SCALE GENOMIC DNA]</scope>
    <source>
        <strain evidence="8">AN4859/03</strain>
    </source>
</reference>